<reference evidence="1 3" key="1">
    <citation type="submission" date="2019-03" db="EMBL/GenBank/DDBJ databases">
        <title>Genomic Encyclopedia of Type Strains, Phase IV (KMG-IV): sequencing the most valuable type-strain genomes for metagenomic binning, comparative biology and taxonomic classification.</title>
        <authorList>
            <person name="Goeker M."/>
        </authorList>
    </citation>
    <scope>NUCLEOTIDE SEQUENCE [LARGE SCALE GENOMIC DNA]</scope>
    <source>
        <strain evidence="1 3">DSM 28140</strain>
    </source>
</reference>
<evidence type="ECO:0000313" key="4">
    <source>
        <dbReference type="Proteomes" id="UP000305526"/>
    </source>
</evidence>
<dbReference type="Pfam" id="PF09611">
    <property type="entry name" value="Cas_Csy1"/>
    <property type="match status" value="1"/>
</dbReference>
<dbReference type="InterPro" id="IPR013397">
    <property type="entry name" value="CRISPR-assoc_prot_Csy1"/>
</dbReference>
<dbReference type="NCBIfam" id="TIGR02564">
    <property type="entry name" value="cas_Csy1"/>
    <property type="match status" value="1"/>
</dbReference>
<evidence type="ECO:0000313" key="2">
    <source>
        <dbReference type="EMBL" id="TNG90238.1"/>
    </source>
</evidence>
<dbReference type="AlphaFoldDB" id="A0A4R3Y7Z0"/>
<keyword evidence="4" id="KW-1185">Reference proteome</keyword>
<gene>
    <name evidence="2" type="primary">csy1</name>
    <name evidence="1" type="ORF">EDC16_104150</name>
    <name evidence="2" type="ORF">FHQ21_09325</name>
</gene>
<name>A0A4R3Y7Z0_9PAST</name>
<dbReference type="Proteomes" id="UP000294619">
    <property type="component" value="Unassembled WGS sequence"/>
</dbReference>
<sequence>MSEITSAQVKSAVLAFLTAQYEKKTESERKQLDKAQQADDLTKVNQLEATLATMRQKYSFVDWLEDAAERMAKQLKFGSHISKGVHPDAKGDNINFQTNRALPPGFLGSQHLNSPYLDANGNAAALPLAAFLDTEIAETGIKLRTLIMQDHSALDGVFADDKVRSARYQTLFKSALVNELSEQVTHERNKQLLFPLNHHDYRCLVPLYPSVLTHELYQKMIALRFSTENKTARENRFKKTVEQQPYVSVLNIAVTILGGTKPQNVSQLMSKQGGRNYLLPSLPPHFKQSYSLSIGDDSESLFAKSLAYLCRKPLKSLFKIGRTNYNNVAIRDARKACLDDILFRLIGAVSEIQQQKEAGWTREIKLNYHEKLWLDPKRIELDGEAVFKQDRATGDWRDKVAERFANWLNSMLKAEFKEISKHFSDAEHQEWRKEMNEMIQESLQYGQEVFQ</sequence>
<comment type="caution">
    <text evidence="1">The sequence shown here is derived from an EMBL/GenBank/DDBJ whole genome shotgun (WGS) entry which is preliminary data.</text>
</comment>
<organism evidence="1 3">
    <name type="scientific">Testudinibacter aquarius</name>
    <dbReference type="NCBI Taxonomy" id="1524974"/>
    <lineage>
        <taxon>Bacteria</taxon>
        <taxon>Pseudomonadati</taxon>
        <taxon>Pseudomonadota</taxon>
        <taxon>Gammaproteobacteria</taxon>
        <taxon>Pasteurellales</taxon>
        <taxon>Pasteurellaceae</taxon>
        <taxon>Testudinibacter</taxon>
    </lineage>
</organism>
<reference evidence="2 4" key="2">
    <citation type="submission" date="2019-05" db="EMBL/GenBank/DDBJ databases">
        <title>Pasteurellaceae isolates from reptiles.</title>
        <authorList>
            <person name="Bojesen A.M."/>
            <person name="Lund E."/>
        </authorList>
    </citation>
    <scope>NUCLEOTIDE SEQUENCE [LARGE SCALE GENOMIC DNA]</scope>
    <source>
        <strain evidence="2 4">ELNT2x</strain>
    </source>
</reference>
<proteinExistence type="predicted"/>
<dbReference type="EMBL" id="SMCP01000004">
    <property type="protein sequence ID" value="TCV87960.1"/>
    <property type="molecule type" value="Genomic_DNA"/>
</dbReference>
<protein>
    <submittedName>
        <fullName evidence="1">CRISPR-associated Csy1 family protein</fullName>
    </submittedName>
    <submittedName>
        <fullName evidence="2">Type I-F CRISPR-associated protein Csy1</fullName>
    </submittedName>
</protein>
<dbReference type="Proteomes" id="UP000305526">
    <property type="component" value="Unassembled WGS sequence"/>
</dbReference>
<dbReference type="RefSeq" id="WP_132966259.1">
    <property type="nucleotide sequence ID" value="NZ_LEKL01000009.1"/>
</dbReference>
<dbReference type="EMBL" id="VDGV01000082">
    <property type="protein sequence ID" value="TNG90238.1"/>
    <property type="molecule type" value="Genomic_DNA"/>
</dbReference>
<evidence type="ECO:0000313" key="3">
    <source>
        <dbReference type="Proteomes" id="UP000294619"/>
    </source>
</evidence>
<evidence type="ECO:0000313" key="1">
    <source>
        <dbReference type="EMBL" id="TCV87960.1"/>
    </source>
</evidence>
<accession>A0A4R3Y7Z0</accession>